<accession>A0A8H4PF71</accession>
<evidence type="ECO:0000256" key="5">
    <source>
        <dbReference type="ARBA" id="ARBA00023242"/>
    </source>
</evidence>
<dbReference type="GO" id="GO:0005634">
    <property type="term" value="C:nucleus"/>
    <property type="evidence" value="ECO:0007669"/>
    <property type="project" value="UniProtKB-SubCell"/>
</dbReference>
<dbReference type="GO" id="GO:0046872">
    <property type="term" value="F:metal ion binding"/>
    <property type="evidence" value="ECO:0007669"/>
    <property type="project" value="UniProtKB-KW"/>
</dbReference>
<gene>
    <name evidence="6" type="ORF">FALBO_4352</name>
</gene>
<dbReference type="InterPro" id="IPR050815">
    <property type="entry name" value="TF_fung"/>
</dbReference>
<keyword evidence="3" id="KW-0805">Transcription regulation</keyword>
<dbReference type="EMBL" id="JAADYS010000566">
    <property type="protein sequence ID" value="KAF4468768.1"/>
    <property type="molecule type" value="Genomic_DNA"/>
</dbReference>
<dbReference type="OrthoDB" id="2943660at2759"/>
<keyword evidence="2" id="KW-0479">Metal-binding</keyword>
<sequence>MVMDRVANGKIRLSTLQSLCILSMVEHSDGHVMQAGLDLGIAHYFVSSLPHGSALGNPEEFSLCVESILLLQNIQGCVRDAAKPASHSSLLRNDSQSLGPFNHRPTRHPFLRELGNEQNPEIGILPYLAQAAEAWQMARAYAASHVGPDEPPPWHPQSNYSLIMLRHMELDSQYPVKYRFATNNFGGLTPEALQQRREYWGPWLFQQFVYSAIPTLVNHPFLLSMRLKNFRHMMPQTFIHQSFDQISRHSTWIICFLDLVEKQQFQISDPLVAHCVAIVATIHLQHAFVLDDTLRQKAQNGYEKCMRFLDRMGTIWPCVASMAQNLRKLQDSIIMVPSPPSEGNPAQEPQLSWTIDAQLLWDILISEKAVRLDAESDRSMFDDTIALEAEHRDHDVAEFAMVGSAGISGHKTVPKEVNAYAPEDDERYHRITSSTTPAEAVLNGFNVTDERFFEEFGGMNQMMDEGNSFLQAEDFGKAINDWFSFDL</sequence>
<evidence type="ECO:0000313" key="6">
    <source>
        <dbReference type="EMBL" id="KAF4468768.1"/>
    </source>
</evidence>
<keyword evidence="5" id="KW-0539">Nucleus</keyword>
<dbReference type="CDD" id="cd12148">
    <property type="entry name" value="fungal_TF_MHR"/>
    <property type="match status" value="1"/>
</dbReference>
<evidence type="ECO:0000256" key="3">
    <source>
        <dbReference type="ARBA" id="ARBA00023015"/>
    </source>
</evidence>
<dbReference type="Proteomes" id="UP000554235">
    <property type="component" value="Unassembled WGS sequence"/>
</dbReference>
<keyword evidence="4" id="KW-0804">Transcription</keyword>
<evidence type="ECO:0000313" key="7">
    <source>
        <dbReference type="Proteomes" id="UP000554235"/>
    </source>
</evidence>
<proteinExistence type="predicted"/>
<dbReference type="PANTHER" id="PTHR47338:SF9">
    <property type="entry name" value="ZN(II)2CYS6 TRANSCRIPTION FACTOR (EUROFUNG)"/>
    <property type="match status" value="1"/>
</dbReference>
<protein>
    <submittedName>
        <fullName evidence="6">Zn(II)2Cys6 transcription factor</fullName>
    </submittedName>
</protein>
<reference evidence="6 7" key="1">
    <citation type="submission" date="2020-01" db="EMBL/GenBank/DDBJ databases">
        <title>Identification and distribution of gene clusters putatively required for synthesis of sphingolipid metabolism inhibitors in phylogenetically diverse species of the filamentous fungus Fusarium.</title>
        <authorList>
            <person name="Kim H.-S."/>
            <person name="Busman M."/>
            <person name="Brown D.W."/>
            <person name="Divon H."/>
            <person name="Uhlig S."/>
            <person name="Proctor R.H."/>
        </authorList>
    </citation>
    <scope>NUCLEOTIDE SEQUENCE [LARGE SCALE GENOMIC DNA]</scope>
    <source>
        <strain evidence="6 7">NRRL 20459</strain>
    </source>
</reference>
<dbReference type="AlphaFoldDB" id="A0A8H4PF71"/>
<dbReference type="PANTHER" id="PTHR47338">
    <property type="entry name" value="ZN(II)2CYS6 TRANSCRIPTION FACTOR (EUROFUNG)-RELATED"/>
    <property type="match status" value="1"/>
</dbReference>
<name>A0A8H4PF71_9HYPO</name>
<keyword evidence="7" id="KW-1185">Reference proteome</keyword>
<evidence type="ECO:0000256" key="1">
    <source>
        <dbReference type="ARBA" id="ARBA00004123"/>
    </source>
</evidence>
<comment type="caution">
    <text evidence="6">The sequence shown here is derived from an EMBL/GenBank/DDBJ whole genome shotgun (WGS) entry which is preliminary data.</text>
</comment>
<comment type="subcellular location">
    <subcellularLocation>
        <location evidence="1">Nucleus</location>
    </subcellularLocation>
</comment>
<organism evidence="6 7">
    <name type="scientific">Fusarium albosuccineum</name>
    <dbReference type="NCBI Taxonomy" id="1237068"/>
    <lineage>
        <taxon>Eukaryota</taxon>
        <taxon>Fungi</taxon>
        <taxon>Dikarya</taxon>
        <taxon>Ascomycota</taxon>
        <taxon>Pezizomycotina</taxon>
        <taxon>Sordariomycetes</taxon>
        <taxon>Hypocreomycetidae</taxon>
        <taxon>Hypocreales</taxon>
        <taxon>Nectriaceae</taxon>
        <taxon>Fusarium</taxon>
        <taxon>Fusarium decemcellulare species complex</taxon>
    </lineage>
</organism>
<evidence type="ECO:0000256" key="2">
    <source>
        <dbReference type="ARBA" id="ARBA00022723"/>
    </source>
</evidence>
<evidence type="ECO:0000256" key="4">
    <source>
        <dbReference type="ARBA" id="ARBA00023163"/>
    </source>
</evidence>
<dbReference type="GO" id="GO:0000981">
    <property type="term" value="F:DNA-binding transcription factor activity, RNA polymerase II-specific"/>
    <property type="evidence" value="ECO:0007669"/>
    <property type="project" value="InterPro"/>
</dbReference>